<feature type="region of interest" description="Disordered" evidence="8">
    <location>
        <begin position="1074"/>
        <end position="1143"/>
    </location>
</feature>
<dbReference type="Pfam" id="PF24566">
    <property type="entry name" value="HEAT_Ints3_C"/>
    <property type="match status" value="1"/>
</dbReference>
<comment type="caution">
    <text evidence="11">The sequence shown here is derived from an EMBL/GenBank/DDBJ whole genome shotgun (WGS) entry which is preliminary data.</text>
</comment>
<dbReference type="Pfam" id="PF10189">
    <property type="entry name" value="Ints3_N"/>
    <property type="match status" value="1"/>
</dbReference>
<comment type="similarity">
    <text evidence="3">Belongs to the Integrator subunit 3 family.</text>
</comment>
<keyword evidence="5" id="KW-0539">Nucleus</keyword>
<evidence type="ECO:0000313" key="12">
    <source>
        <dbReference type="Proteomes" id="UP000218231"/>
    </source>
</evidence>
<protein>
    <recommendedName>
        <fullName evidence="6">SOSS complex subunit A homolog</fullName>
    </recommendedName>
</protein>
<dbReference type="AlphaFoldDB" id="A0A2A2L181"/>
<dbReference type="InterPro" id="IPR045334">
    <property type="entry name" value="INTS3"/>
</dbReference>
<evidence type="ECO:0000256" key="6">
    <source>
        <dbReference type="ARBA" id="ARBA00032741"/>
    </source>
</evidence>
<evidence type="ECO:0000256" key="1">
    <source>
        <dbReference type="ARBA" id="ARBA00004123"/>
    </source>
</evidence>
<feature type="compositionally biased region" description="Basic and acidic residues" evidence="8">
    <location>
        <begin position="550"/>
        <end position="566"/>
    </location>
</feature>
<evidence type="ECO:0000256" key="4">
    <source>
        <dbReference type="ARBA" id="ARBA00022490"/>
    </source>
</evidence>
<evidence type="ECO:0000256" key="8">
    <source>
        <dbReference type="SAM" id="MobiDB-lite"/>
    </source>
</evidence>
<dbReference type="STRING" id="2018661.A0A2A2L181"/>
<evidence type="ECO:0000259" key="10">
    <source>
        <dbReference type="Pfam" id="PF24566"/>
    </source>
</evidence>
<comment type="subcellular location">
    <subcellularLocation>
        <location evidence="2">Cytoplasm</location>
    </subcellularLocation>
    <subcellularLocation>
        <location evidence="1">Nucleus</location>
    </subcellularLocation>
</comment>
<reference evidence="11 12" key="1">
    <citation type="journal article" date="2017" name="Curr. Biol.">
        <title>Genome architecture and evolution of a unichromosomal asexual nematode.</title>
        <authorList>
            <person name="Fradin H."/>
            <person name="Zegar C."/>
            <person name="Gutwein M."/>
            <person name="Lucas J."/>
            <person name="Kovtun M."/>
            <person name="Corcoran D."/>
            <person name="Baugh L.R."/>
            <person name="Kiontke K."/>
            <person name="Gunsalus K."/>
            <person name="Fitch D.H."/>
            <person name="Piano F."/>
        </authorList>
    </citation>
    <scope>NUCLEOTIDE SEQUENCE [LARGE SCALE GENOMIC DNA]</scope>
    <source>
        <strain evidence="11">PF1309</strain>
    </source>
</reference>
<dbReference type="GO" id="GO:0005634">
    <property type="term" value="C:nucleus"/>
    <property type="evidence" value="ECO:0007669"/>
    <property type="project" value="UniProtKB-SubCell"/>
</dbReference>
<organism evidence="11 12">
    <name type="scientific">Diploscapter pachys</name>
    <dbReference type="NCBI Taxonomy" id="2018661"/>
    <lineage>
        <taxon>Eukaryota</taxon>
        <taxon>Metazoa</taxon>
        <taxon>Ecdysozoa</taxon>
        <taxon>Nematoda</taxon>
        <taxon>Chromadorea</taxon>
        <taxon>Rhabditida</taxon>
        <taxon>Rhabditina</taxon>
        <taxon>Rhabditomorpha</taxon>
        <taxon>Rhabditoidea</taxon>
        <taxon>Rhabditidae</taxon>
        <taxon>Diploscapter</taxon>
    </lineage>
</organism>
<keyword evidence="4" id="KW-0963">Cytoplasm</keyword>
<dbReference type="InterPro" id="IPR019333">
    <property type="entry name" value="INTS3_N"/>
</dbReference>
<sequence length="1143" mass="128651">MADPEMLARVCALVNMRNRADNPNDNALNMAVQSTNVAAKINGLSDKEASDILLKMAGDGPSREQVLLGLLFHFLTKPSEYQKWLNHMTVLSPDQWYTVLCHMNMVLIELYPKLQEVARDQIIVFFREGIKMNIPKIDNVIMNLVRCLNGSGDWQSKLRTSSGLTSLLLENEPWVASLKPGALLAQVSIATFAHLIIDLGNAPVNEPLKQNMVNLVVYLIRLRPQDAQMLGRDLGLILLRLSKIAQISALWKEYVSEPNKFHLNTFDELFFRSVHPQFHQNRVAPEIARKVEFMLLHVKQPQLEKYFEWFSNAYLRDPDASSMRAELIRYILYFTVKDMNLIVESRVHLINLLLVSAAVGAEQQWCKMVLWMDWMFYEPSVPYYAIEPIIALIRFYLNLHHPFANSILEFVCKTVPVLHPPLAESMKKAINQAMRPIADCYQGSLVTILENSRLDKTIREEVRKLWKDFVRSDEGPTASEVKSEDVKEKPVKSSSSSAIQSNSGSNTAQTSSGTSAAPVEKSRSGSFSIVMNPQLKPGHSLESAASRKAAKLETENPANWKEEKPAARSTGAAFSNVHPSGGVKMEQFGLDEEMMDDESSDEVEQEREKQRREQELAQAIEGLRGEWRDIVEGMRENFKSAELDMYEKSEGVQKILQKLLDDDSDVDDDVIENLAQALLVLIGPVTLSIEGANEGDSLVVAFESKDTTDQFFNHSLFVIFRNLCFTAENEPIQRTIVSLIASMRDRDETITYLLLVFMKSGIESQMKVDANAIYKEIADCCGKNEIDMLCEDLAYISVEDFQLFGYLVPYVLDQFQAQINPDLIGAICKGIDGAQLHDLVGEIAIENVTIFRKDSMSAMITASLDWETTSQWIFWQLVNAEGVPIDWIAPSIPKLSAEKHREALTNILLLLRRMDRDPSMSLMRYILARQPSKDDRFTVNAIKILIDDVDIANKVAEHIGGLIRKTISAGDILMPQGTANSTSTSLRDMSRKTGRAGSASHMKLPLEQVLAHMENFTNLCLTKGKKMAEQFLAKHYIQDAIAAAKSFEKAAPLRNRYQQLFTVIEILNDEKDNATGTSRTLRGNRNNTSSSSSMMPSSTREPKQKRRNLDDDIYDKDDVAPPKPKRAATELTGGSYIDLSDSD</sequence>
<feature type="compositionally biased region" description="Low complexity" evidence="8">
    <location>
        <begin position="492"/>
        <end position="505"/>
    </location>
</feature>
<comment type="function">
    <text evidence="7">Component of the integrator complex, a multiprotein complex that terminates RNA polymerase II (Pol II) transcription in the promoter-proximal region of genes. The integrator complex provides a quality checkpoint during transcription elongation by driving premature transcription termination of transcripts that are unfavorably configured for transcriptional elongation: the complex terminates transcription by (1) catalyzing dephosphorylation of the C-terminal domain (CTD) of Pol II subunit Polr2A/Rbp1 and Spt5, and (2) degrading the exiting nascent RNA transcript via endonuclease activity. The integrator complex is also involved in the 3'-end processing of the U7 snRNA, and also the spliceosomal snRNAs U1, U2, U4 and U5.</text>
</comment>
<feature type="compositionally biased region" description="Low complexity" evidence="8">
    <location>
        <begin position="1075"/>
        <end position="1099"/>
    </location>
</feature>
<evidence type="ECO:0000259" key="9">
    <source>
        <dbReference type="Pfam" id="PF10189"/>
    </source>
</evidence>
<feature type="compositionally biased region" description="Acidic residues" evidence="8">
    <location>
        <begin position="589"/>
        <end position="605"/>
    </location>
</feature>
<gene>
    <name evidence="11" type="ORF">WR25_06608</name>
</gene>
<dbReference type="EMBL" id="LIAE01007355">
    <property type="protein sequence ID" value="PAV79888.1"/>
    <property type="molecule type" value="Genomic_DNA"/>
</dbReference>
<feature type="compositionally biased region" description="Polar residues" evidence="8">
    <location>
        <begin position="506"/>
        <end position="515"/>
    </location>
</feature>
<dbReference type="PANTHER" id="PTHR13587">
    <property type="entry name" value="INTEGRATOR COMPLEX SUBUNIT 3"/>
    <property type="match status" value="1"/>
</dbReference>
<evidence type="ECO:0000313" key="11">
    <source>
        <dbReference type="EMBL" id="PAV79889.1"/>
    </source>
</evidence>
<dbReference type="PANTHER" id="PTHR13587:SF7">
    <property type="entry name" value="INTEGRATOR COMPLEX SUBUNIT 3"/>
    <property type="match status" value="1"/>
</dbReference>
<evidence type="ECO:0000256" key="2">
    <source>
        <dbReference type="ARBA" id="ARBA00004496"/>
    </source>
</evidence>
<dbReference type="Proteomes" id="UP000218231">
    <property type="component" value="Unassembled WGS sequence"/>
</dbReference>
<proteinExistence type="inferred from homology"/>
<evidence type="ECO:0000256" key="5">
    <source>
        <dbReference type="ARBA" id="ARBA00023242"/>
    </source>
</evidence>
<evidence type="ECO:0000256" key="3">
    <source>
        <dbReference type="ARBA" id="ARBA00006130"/>
    </source>
</evidence>
<dbReference type="GO" id="GO:0005737">
    <property type="term" value="C:cytoplasm"/>
    <property type="evidence" value="ECO:0007669"/>
    <property type="project" value="UniProtKB-SubCell"/>
</dbReference>
<dbReference type="EMBL" id="LIAE01007355">
    <property type="protein sequence ID" value="PAV79889.1"/>
    <property type="molecule type" value="Genomic_DNA"/>
</dbReference>
<dbReference type="OrthoDB" id="2021145at2759"/>
<evidence type="ECO:0000256" key="7">
    <source>
        <dbReference type="ARBA" id="ARBA00054331"/>
    </source>
</evidence>
<name>A0A2A2L181_9BILA</name>
<dbReference type="InterPro" id="IPR056518">
    <property type="entry name" value="HEAT_Ints3_C"/>
</dbReference>
<accession>A0A2A2L181</accession>
<feature type="domain" description="Integrator complex subunit 3 N-terminal" evidence="9">
    <location>
        <begin position="63"/>
        <end position="463"/>
    </location>
</feature>
<feature type="region of interest" description="Disordered" evidence="8">
    <location>
        <begin position="475"/>
        <end position="613"/>
    </location>
</feature>
<keyword evidence="12" id="KW-1185">Reference proteome</keyword>
<feature type="domain" description="Ints3-like C-terminal" evidence="10">
    <location>
        <begin position="643"/>
        <end position="1062"/>
    </location>
</feature>
<feature type="compositionally biased region" description="Basic and acidic residues" evidence="8">
    <location>
        <begin position="481"/>
        <end position="491"/>
    </location>
</feature>